<keyword evidence="1" id="KW-1133">Transmembrane helix</keyword>
<feature type="transmembrane region" description="Helical" evidence="1">
    <location>
        <begin position="40"/>
        <end position="62"/>
    </location>
</feature>
<protein>
    <recommendedName>
        <fullName evidence="4">PH domain-containing protein</fullName>
    </recommendedName>
</protein>
<dbReference type="EMBL" id="CP039291">
    <property type="protein sequence ID" value="QCB94028.1"/>
    <property type="molecule type" value="Genomic_DNA"/>
</dbReference>
<evidence type="ECO:0000313" key="3">
    <source>
        <dbReference type="Proteomes" id="UP000296469"/>
    </source>
</evidence>
<reference evidence="2 3" key="1">
    <citation type="submission" date="2019-04" db="EMBL/GenBank/DDBJ databases">
        <title>Isolation and identification of Cellulomonas shaoxiangyii sp. Nov. isolated from feces of the Tibetan antelopes (Pantholops hodgsonii) in the Qinghai-Tibet plateau of China.</title>
        <authorList>
            <person name="Tian Z."/>
        </authorList>
    </citation>
    <scope>NUCLEOTIDE SEQUENCE [LARGE SCALE GENOMIC DNA]</scope>
    <source>
        <strain evidence="2 3">Z28</strain>
    </source>
</reference>
<sequence>MRAVRRPDVGLGRAAVFFGLLLELLLAIAVASSAELLAPLPLTLLAIALALAARACVVGCYLREDDVVVRSWLRTYRAPRRVISDARPISYSGFATRFSDSRLVSMVALDVVGRAVPYELRFSADTPRRVRASALRVREWLVAPGSVAAG</sequence>
<evidence type="ECO:0008006" key="4">
    <source>
        <dbReference type="Google" id="ProtNLM"/>
    </source>
</evidence>
<dbReference type="Proteomes" id="UP000296469">
    <property type="component" value="Chromosome"/>
</dbReference>
<accession>A0A4P7SJY4</accession>
<dbReference type="RefSeq" id="WP_135972709.1">
    <property type="nucleotide sequence ID" value="NZ_CP039291.1"/>
</dbReference>
<keyword evidence="1" id="KW-0812">Transmembrane</keyword>
<dbReference type="KEGG" id="celz:E5225_11075"/>
<dbReference type="AlphaFoldDB" id="A0A4P7SJY4"/>
<keyword evidence="3" id="KW-1185">Reference proteome</keyword>
<evidence type="ECO:0000313" key="2">
    <source>
        <dbReference type="EMBL" id="QCB94028.1"/>
    </source>
</evidence>
<name>A0A4P7SJY4_9CELL</name>
<organism evidence="2 3">
    <name type="scientific">Cellulomonas shaoxiangyii</name>
    <dbReference type="NCBI Taxonomy" id="2566013"/>
    <lineage>
        <taxon>Bacteria</taxon>
        <taxon>Bacillati</taxon>
        <taxon>Actinomycetota</taxon>
        <taxon>Actinomycetes</taxon>
        <taxon>Micrococcales</taxon>
        <taxon>Cellulomonadaceae</taxon>
        <taxon>Cellulomonas</taxon>
    </lineage>
</organism>
<gene>
    <name evidence="2" type="ORF">E5225_11075</name>
</gene>
<proteinExistence type="predicted"/>
<feature type="transmembrane region" description="Helical" evidence="1">
    <location>
        <begin position="12"/>
        <end position="34"/>
    </location>
</feature>
<evidence type="ECO:0000256" key="1">
    <source>
        <dbReference type="SAM" id="Phobius"/>
    </source>
</evidence>
<keyword evidence="1" id="KW-0472">Membrane</keyword>